<dbReference type="InterPro" id="IPR005824">
    <property type="entry name" value="KOW"/>
</dbReference>
<dbReference type="Proteomes" id="UP001143747">
    <property type="component" value="Unassembled WGS sequence"/>
</dbReference>
<dbReference type="RefSeq" id="WP_274924472.1">
    <property type="nucleotide sequence ID" value="NZ_JAKELO010000002.1"/>
</dbReference>
<evidence type="ECO:0000256" key="8">
    <source>
        <dbReference type="PROSITE-ProRule" id="PRU00182"/>
    </source>
</evidence>
<dbReference type="InterPro" id="IPR018199">
    <property type="entry name" value="Ribosomal_eS4_N_CS"/>
</dbReference>
<reference evidence="13" key="1">
    <citation type="submission" date="2022-01" db="EMBL/GenBank/DDBJ databases">
        <title>Draft genome of Methanogenium marinum DSM 15558.</title>
        <authorList>
            <person name="Chen S.-C."/>
            <person name="You Y.-T."/>
        </authorList>
    </citation>
    <scope>NUCLEOTIDE SEQUENCE</scope>
    <source>
        <strain evidence="13">DSM 15558</strain>
    </source>
</reference>
<dbReference type="InterPro" id="IPR000876">
    <property type="entry name" value="Ribosomal_eS4"/>
</dbReference>
<comment type="similarity">
    <text evidence="1 7">Belongs to the eukaryotic ribosomal protein eS4 family.</text>
</comment>
<name>A0A9Q4PYF0_9EURY</name>
<evidence type="ECO:0000259" key="10">
    <source>
        <dbReference type="Pfam" id="PF00900"/>
    </source>
</evidence>
<evidence type="ECO:0000256" key="1">
    <source>
        <dbReference type="ARBA" id="ARBA00007500"/>
    </source>
</evidence>
<sequence length="242" mass="26668">MSNHLKRLNSPGSWRIAKKTNTFVTKTIAGPHNASAMPMAVWLRDHMGIAVTMREVKRVLKSRAVLVNGAVCTDPKMGVGVFDIIALPSVDKYFRILRAKRGDIVSVPITAEAAQSRLCKIADKTIIKGGKIQLNLRYGANIVVDTQDYKPKDSLVLSLMPENKFEITDHFAFTEGNTAMVIGGRHSGKIGKITQIDVIPGSIPNRVTLAEEGTTEIFETIENYVFMVGREESAISEWGIEQ</sequence>
<dbReference type="PANTHER" id="PTHR11581:SF0">
    <property type="entry name" value="SMALL RIBOSOMAL SUBUNIT PROTEIN ES4"/>
    <property type="match status" value="1"/>
</dbReference>
<evidence type="ECO:0000256" key="3">
    <source>
        <dbReference type="ARBA" id="ARBA00022884"/>
    </source>
</evidence>
<dbReference type="CDD" id="cd00165">
    <property type="entry name" value="S4"/>
    <property type="match status" value="1"/>
</dbReference>
<keyword evidence="2 8" id="KW-0699">rRNA-binding</keyword>
<dbReference type="InterPro" id="IPR013843">
    <property type="entry name" value="Ribosomal_eS4_N"/>
</dbReference>
<dbReference type="GO" id="GO:0006412">
    <property type="term" value="P:translation"/>
    <property type="evidence" value="ECO:0007669"/>
    <property type="project" value="UniProtKB-UniRule"/>
</dbReference>
<keyword evidence="5 7" id="KW-0687">Ribonucleoprotein</keyword>
<dbReference type="PIRSF" id="PIRSF002116">
    <property type="entry name" value="Ribosomal_S4"/>
    <property type="match status" value="1"/>
</dbReference>
<keyword evidence="14" id="KW-1185">Reference proteome</keyword>
<dbReference type="InterPro" id="IPR002942">
    <property type="entry name" value="S4_RNA-bd"/>
</dbReference>
<evidence type="ECO:0000259" key="9">
    <source>
        <dbReference type="Pfam" id="PF00467"/>
    </source>
</evidence>
<evidence type="ECO:0000259" key="11">
    <source>
        <dbReference type="Pfam" id="PF01479"/>
    </source>
</evidence>
<dbReference type="CDD" id="cd06087">
    <property type="entry name" value="KOW_RPS4"/>
    <property type="match status" value="1"/>
</dbReference>
<comment type="caution">
    <text evidence="13">The sequence shown here is derived from an EMBL/GenBank/DDBJ whole genome shotgun (WGS) entry which is preliminary data.</text>
</comment>
<dbReference type="PROSITE" id="PS00528">
    <property type="entry name" value="RIBOSOMAL_S4E"/>
    <property type="match status" value="1"/>
</dbReference>
<dbReference type="Pfam" id="PF00900">
    <property type="entry name" value="Ribosomal_S4e"/>
    <property type="match status" value="1"/>
</dbReference>
<dbReference type="GO" id="GO:0022627">
    <property type="term" value="C:cytosolic small ribosomal subunit"/>
    <property type="evidence" value="ECO:0007669"/>
    <property type="project" value="TreeGrafter"/>
</dbReference>
<dbReference type="Gene3D" id="2.30.30.30">
    <property type="match status" value="1"/>
</dbReference>
<keyword evidence="3 7" id="KW-0694">RNA-binding</keyword>
<evidence type="ECO:0000256" key="6">
    <source>
        <dbReference type="ARBA" id="ARBA00035272"/>
    </source>
</evidence>
<dbReference type="InterPro" id="IPR038237">
    <property type="entry name" value="Ribosomal_eS4_central_sf"/>
</dbReference>
<dbReference type="SUPFAM" id="SSF55174">
    <property type="entry name" value="Alpha-L RNA-binding motif"/>
    <property type="match status" value="1"/>
</dbReference>
<dbReference type="InterPro" id="IPR013845">
    <property type="entry name" value="Ribosomal_eS4_central_region"/>
</dbReference>
<dbReference type="Pfam" id="PF01479">
    <property type="entry name" value="S4"/>
    <property type="match status" value="1"/>
</dbReference>
<dbReference type="EMBL" id="JAKELO010000002">
    <property type="protein sequence ID" value="MDE4907827.1"/>
    <property type="molecule type" value="Genomic_DNA"/>
</dbReference>
<feature type="domain" description="RNA-binding S4" evidence="11">
    <location>
        <begin position="45"/>
        <end position="85"/>
    </location>
</feature>
<evidence type="ECO:0000313" key="14">
    <source>
        <dbReference type="Proteomes" id="UP001143747"/>
    </source>
</evidence>
<dbReference type="GO" id="GO:0019843">
    <property type="term" value="F:rRNA binding"/>
    <property type="evidence" value="ECO:0007669"/>
    <property type="project" value="UniProtKB-KW"/>
</dbReference>
<dbReference type="InterPro" id="IPR041982">
    <property type="entry name" value="Ribosomal_eS4_KOW"/>
</dbReference>
<evidence type="ECO:0000256" key="4">
    <source>
        <dbReference type="ARBA" id="ARBA00022980"/>
    </source>
</evidence>
<proteinExistence type="inferred from homology"/>
<protein>
    <recommendedName>
        <fullName evidence="6 7">Small ribosomal subunit protein eS4</fullName>
    </recommendedName>
</protein>
<evidence type="ECO:0000256" key="5">
    <source>
        <dbReference type="ARBA" id="ARBA00023274"/>
    </source>
</evidence>
<dbReference type="AlphaFoldDB" id="A0A9Q4PYF0"/>
<evidence type="ECO:0000256" key="7">
    <source>
        <dbReference type="HAMAP-Rule" id="MF_00485"/>
    </source>
</evidence>
<organism evidence="13 14">
    <name type="scientific">Methanogenium marinum</name>
    <dbReference type="NCBI Taxonomy" id="348610"/>
    <lineage>
        <taxon>Archaea</taxon>
        <taxon>Methanobacteriati</taxon>
        <taxon>Methanobacteriota</taxon>
        <taxon>Stenosarchaea group</taxon>
        <taxon>Methanomicrobia</taxon>
        <taxon>Methanomicrobiales</taxon>
        <taxon>Methanomicrobiaceae</taxon>
        <taxon>Methanogenium</taxon>
    </lineage>
</organism>
<gene>
    <name evidence="7" type="primary">rps4e</name>
    <name evidence="13" type="ORF">L0665_04270</name>
</gene>
<evidence type="ECO:0000313" key="13">
    <source>
        <dbReference type="EMBL" id="MDE4907827.1"/>
    </source>
</evidence>
<evidence type="ECO:0000259" key="12">
    <source>
        <dbReference type="Pfam" id="PF08071"/>
    </source>
</evidence>
<feature type="domain" description="Small ribosomal subunit protein eS4 N-terminal" evidence="12">
    <location>
        <begin position="2"/>
        <end position="34"/>
    </location>
</feature>
<dbReference type="Pfam" id="PF00467">
    <property type="entry name" value="KOW"/>
    <property type="match status" value="1"/>
</dbReference>
<dbReference type="Pfam" id="PF08071">
    <property type="entry name" value="RS4NT"/>
    <property type="match status" value="1"/>
</dbReference>
<dbReference type="HAMAP" id="MF_00485">
    <property type="entry name" value="Ribosomal_eS4"/>
    <property type="match status" value="1"/>
</dbReference>
<evidence type="ECO:0000256" key="2">
    <source>
        <dbReference type="ARBA" id="ARBA00022730"/>
    </source>
</evidence>
<dbReference type="NCBIfam" id="NF003312">
    <property type="entry name" value="PRK04313.1"/>
    <property type="match status" value="1"/>
</dbReference>
<dbReference type="Gene3D" id="2.40.50.740">
    <property type="match status" value="1"/>
</dbReference>
<feature type="domain" description="KOW" evidence="9">
    <location>
        <begin position="176"/>
        <end position="197"/>
    </location>
</feature>
<feature type="domain" description="Small ribosomal subunit protein eS4 central region" evidence="10">
    <location>
        <begin position="91"/>
        <end position="160"/>
    </location>
</feature>
<dbReference type="InterPro" id="IPR014722">
    <property type="entry name" value="Rib_uL2_dom2"/>
</dbReference>
<dbReference type="PANTHER" id="PTHR11581">
    <property type="entry name" value="30S/40S RIBOSOMAL PROTEIN S4"/>
    <property type="match status" value="1"/>
</dbReference>
<dbReference type="InterPro" id="IPR036986">
    <property type="entry name" value="S4_RNA-bd_sf"/>
</dbReference>
<dbReference type="GO" id="GO:0003735">
    <property type="term" value="F:structural constituent of ribosome"/>
    <property type="evidence" value="ECO:0007669"/>
    <property type="project" value="InterPro"/>
</dbReference>
<dbReference type="PROSITE" id="PS50889">
    <property type="entry name" value="S4"/>
    <property type="match status" value="1"/>
</dbReference>
<accession>A0A9Q4PYF0</accession>
<keyword evidence="4 7" id="KW-0689">Ribosomal protein</keyword>
<dbReference type="Gene3D" id="3.10.290.10">
    <property type="entry name" value="RNA-binding S4 domain"/>
    <property type="match status" value="1"/>
</dbReference>